<dbReference type="EMBL" id="JYDQ01000523">
    <property type="protein sequence ID" value="KRY07213.1"/>
    <property type="molecule type" value="Genomic_DNA"/>
</dbReference>
<comment type="caution">
    <text evidence="2">The sequence shown here is derived from an EMBL/GenBank/DDBJ whole genome shotgun (WGS) entry which is preliminary data.</text>
</comment>
<evidence type="ECO:0000313" key="2">
    <source>
        <dbReference type="EMBL" id="KRY07213.1"/>
    </source>
</evidence>
<evidence type="ECO:0000313" key="3">
    <source>
        <dbReference type="EMBL" id="KRY07694.1"/>
    </source>
</evidence>
<reference evidence="2 5" key="1">
    <citation type="submission" date="2015-01" db="EMBL/GenBank/DDBJ databases">
        <title>Evolution of Trichinella species and genotypes.</title>
        <authorList>
            <person name="Korhonen P.K."/>
            <person name="Edoardo P."/>
            <person name="Giuseppe L.R."/>
            <person name="Gasser R.B."/>
        </authorList>
    </citation>
    <scope>NUCLEOTIDE SEQUENCE [LARGE SCALE GENOMIC DNA]</scope>
    <source>
        <strain evidence="2">ISS2496</strain>
    </source>
</reference>
<evidence type="ECO:0000313" key="5">
    <source>
        <dbReference type="Proteomes" id="UP000054783"/>
    </source>
</evidence>
<organism evidence="2 5">
    <name type="scientific">Trichinella patagoniensis</name>
    <dbReference type="NCBI Taxonomy" id="990121"/>
    <lineage>
        <taxon>Eukaryota</taxon>
        <taxon>Metazoa</taxon>
        <taxon>Ecdysozoa</taxon>
        <taxon>Nematoda</taxon>
        <taxon>Enoplea</taxon>
        <taxon>Dorylaimia</taxon>
        <taxon>Trichinellida</taxon>
        <taxon>Trichinellidae</taxon>
        <taxon>Trichinella</taxon>
    </lineage>
</organism>
<gene>
    <name evidence="2" type="ORF">T12_11221</name>
    <name evidence="4" type="ORF">T12_13998</name>
    <name evidence="3" type="ORF">T12_17025</name>
</gene>
<evidence type="ECO:0000313" key="4">
    <source>
        <dbReference type="EMBL" id="KRY15243.1"/>
    </source>
</evidence>
<dbReference type="AlphaFoldDB" id="A0A0V0Z4B4"/>
<dbReference type="EMBL" id="JYDQ01000099">
    <property type="protein sequence ID" value="KRY15243.1"/>
    <property type="molecule type" value="Genomic_DNA"/>
</dbReference>
<evidence type="ECO:0000256" key="1">
    <source>
        <dbReference type="SAM" id="MobiDB-lite"/>
    </source>
</evidence>
<proteinExistence type="predicted"/>
<feature type="compositionally biased region" description="Polar residues" evidence="1">
    <location>
        <begin position="57"/>
        <end position="71"/>
    </location>
</feature>
<dbReference type="EMBL" id="JYDQ01000416">
    <property type="protein sequence ID" value="KRY07694.1"/>
    <property type="molecule type" value="Genomic_DNA"/>
</dbReference>
<protein>
    <submittedName>
        <fullName evidence="2">Uncharacterized protein</fullName>
    </submittedName>
</protein>
<name>A0A0V0Z4B4_9BILA</name>
<dbReference type="Proteomes" id="UP000054783">
    <property type="component" value="Unassembled WGS sequence"/>
</dbReference>
<accession>A0A0V0Z4B4</accession>
<keyword evidence="5" id="KW-1185">Reference proteome</keyword>
<feature type="compositionally biased region" description="Low complexity" evidence="1">
    <location>
        <begin position="45"/>
        <end position="56"/>
    </location>
</feature>
<feature type="region of interest" description="Disordered" evidence="1">
    <location>
        <begin position="45"/>
        <end position="85"/>
    </location>
</feature>
<sequence>MPGAGVWRVNSPPGTQGRLTEYLPSSRRSSSSNAFIAAVPSAAVSSAGVIPSSSISQNLRKASSSETSPCNRKTPASGARFRTALPHVIQPRRVSMATDSSVALLMRPVTSS</sequence>
<feature type="region of interest" description="Disordered" evidence="1">
    <location>
        <begin position="1"/>
        <end position="26"/>
    </location>
</feature>